<dbReference type="GO" id="GO:0005930">
    <property type="term" value="C:axoneme"/>
    <property type="evidence" value="ECO:0007669"/>
    <property type="project" value="UniProtKB-SubCell"/>
</dbReference>
<evidence type="ECO:0000256" key="9">
    <source>
        <dbReference type="ARBA" id="ARBA00022794"/>
    </source>
</evidence>
<evidence type="ECO:0000256" key="6">
    <source>
        <dbReference type="ARBA" id="ARBA00022679"/>
    </source>
</evidence>
<comment type="caution">
    <text evidence="17">The sequence shown here is derived from an EMBL/GenBank/DDBJ whole genome shotgun (WGS) entry which is preliminary data.</text>
</comment>
<dbReference type="Gene3D" id="3.40.50.300">
    <property type="entry name" value="P-loop containing nucleotide triphosphate hydrolases"/>
    <property type="match status" value="1"/>
</dbReference>
<dbReference type="Pfam" id="PF00485">
    <property type="entry name" value="PRK"/>
    <property type="match status" value="1"/>
</dbReference>
<dbReference type="EMBL" id="JALLPB020000260">
    <property type="protein sequence ID" value="KAL3811455.1"/>
    <property type="molecule type" value="Genomic_DNA"/>
</dbReference>
<feature type="domain" description="TRAF3-interacting protein 1 N-terminal" evidence="16">
    <location>
        <begin position="431"/>
        <end position="542"/>
    </location>
</feature>
<evidence type="ECO:0000256" key="10">
    <source>
        <dbReference type="ARBA" id="ARBA00023054"/>
    </source>
</evidence>
<evidence type="ECO:0000256" key="12">
    <source>
        <dbReference type="ARBA" id="ARBA00023273"/>
    </source>
</evidence>
<dbReference type="NCBIfam" id="NF004018">
    <property type="entry name" value="PRK05480.1"/>
    <property type="match status" value="1"/>
</dbReference>
<dbReference type="SUPFAM" id="SSF52540">
    <property type="entry name" value="P-loop containing nucleoside triphosphate hydrolases"/>
    <property type="match status" value="1"/>
</dbReference>
<comment type="pathway">
    <text evidence="3">Pyrimidine metabolism; UMP biosynthesis via salvage pathway; UMP from uridine: step 1/1.</text>
</comment>
<keyword evidence="9" id="KW-0970">Cilium biogenesis/degradation</keyword>
<evidence type="ECO:0000256" key="1">
    <source>
        <dbReference type="ARBA" id="ARBA00004120"/>
    </source>
</evidence>
<evidence type="ECO:0000256" key="5">
    <source>
        <dbReference type="ARBA" id="ARBA00022490"/>
    </source>
</evidence>
<gene>
    <name evidence="17" type="ORF">ACHAXA_007610</name>
</gene>
<dbReference type="FunFam" id="1.10.418.50:FF:000001">
    <property type="entry name" value="TRAF3-interacting protein 1 isoform X1"/>
    <property type="match status" value="1"/>
</dbReference>
<dbReference type="GO" id="GO:0048513">
    <property type="term" value="P:animal organ development"/>
    <property type="evidence" value="ECO:0007669"/>
    <property type="project" value="UniProtKB-ARBA"/>
</dbReference>
<keyword evidence="12" id="KW-0966">Cell projection</keyword>
<name>A0ABD3RTQ3_9STRA</name>
<keyword evidence="6" id="KW-0808">Transferase</keyword>
<evidence type="ECO:0000256" key="2">
    <source>
        <dbReference type="ARBA" id="ARBA00004430"/>
    </source>
</evidence>
<evidence type="ECO:0000259" key="16">
    <source>
        <dbReference type="Pfam" id="PF10243"/>
    </source>
</evidence>
<dbReference type="InterPro" id="IPR000764">
    <property type="entry name" value="Uridine_kinase-like"/>
</dbReference>
<dbReference type="GO" id="GO:0070507">
    <property type="term" value="P:regulation of microtubule cytoskeleton organization"/>
    <property type="evidence" value="ECO:0007669"/>
    <property type="project" value="UniProtKB-ARBA"/>
</dbReference>
<dbReference type="Proteomes" id="UP001530377">
    <property type="component" value="Unassembled WGS sequence"/>
</dbReference>
<evidence type="ECO:0000313" key="18">
    <source>
        <dbReference type="Proteomes" id="UP001530377"/>
    </source>
</evidence>
<organism evidence="17 18">
    <name type="scientific">Cyclostephanos tholiformis</name>
    <dbReference type="NCBI Taxonomy" id="382380"/>
    <lineage>
        <taxon>Eukaryota</taxon>
        <taxon>Sar</taxon>
        <taxon>Stramenopiles</taxon>
        <taxon>Ochrophyta</taxon>
        <taxon>Bacillariophyta</taxon>
        <taxon>Coscinodiscophyceae</taxon>
        <taxon>Thalassiosirophycidae</taxon>
        <taxon>Stephanodiscales</taxon>
        <taxon>Stephanodiscaceae</taxon>
        <taxon>Cyclostephanos</taxon>
    </lineage>
</organism>
<dbReference type="GO" id="GO:0030030">
    <property type="term" value="P:cell projection organization"/>
    <property type="evidence" value="ECO:0007669"/>
    <property type="project" value="UniProtKB-KW"/>
</dbReference>
<evidence type="ECO:0000256" key="7">
    <source>
        <dbReference type="ARBA" id="ARBA00022741"/>
    </source>
</evidence>
<keyword evidence="8" id="KW-0418">Kinase</keyword>
<keyword evidence="11" id="KW-0206">Cytoskeleton</keyword>
<keyword evidence="18" id="KW-1185">Reference proteome</keyword>
<accession>A0ABD3RTQ3</accession>
<dbReference type="InterPro" id="IPR040468">
    <property type="entry name" value="TRAF3IP1_N"/>
</dbReference>
<dbReference type="GO" id="GO:0048731">
    <property type="term" value="P:system development"/>
    <property type="evidence" value="ECO:0007669"/>
    <property type="project" value="UniProtKB-ARBA"/>
</dbReference>
<comment type="similarity">
    <text evidence="13">Belongs to the TRAF3IP1 family.</text>
</comment>
<dbReference type="PANTHER" id="PTHR31363">
    <property type="entry name" value="TRAF3-INTERACTING PROTEIN 1"/>
    <property type="match status" value="1"/>
</dbReference>
<dbReference type="Pfam" id="PF10243">
    <property type="entry name" value="MIP-T3"/>
    <property type="match status" value="2"/>
</dbReference>
<dbReference type="InterPro" id="IPR042576">
    <property type="entry name" value="TRAF3IP1_N_sf"/>
</dbReference>
<evidence type="ECO:0000256" key="3">
    <source>
        <dbReference type="ARBA" id="ARBA00004690"/>
    </source>
</evidence>
<evidence type="ECO:0000256" key="8">
    <source>
        <dbReference type="ARBA" id="ARBA00022777"/>
    </source>
</evidence>
<evidence type="ECO:0000259" key="15">
    <source>
        <dbReference type="Pfam" id="PF00485"/>
    </source>
</evidence>
<dbReference type="PANTHER" id="PTHR31363:SF0">
    <property type="entry name" value="TRAF3-INTERACTING PROTEIN 1"/>
    <property type="match status" value="1"/>
</dbReference>
<feature type="domain" description="Phosphoribulokinase/uridine kinase" evidence="15">
    <location>
        <begin position="14"/>
        <end position="230"/>
    </location>
</feature>
<keyword evidence="7" id="KW-0547">Nucleotide-binding</keyword>
<evidence type="ECO:0000256" key="11">
    <source>
        <dbReference type="ARBA" id="ARBA00023212"/>
    </source>
</evidence>
<feature type="domain" description="TRAF3-interacting protein 1 N-terminal" evidence="16">
    <location>
        <begin position="258"/>
        <end position="368"/>
    </location>
</feature>
<reference evidence="17 18" key="1">
    <citation type="submission" date="2024-10" db="EMBL/GenBank/DDBJ databases">
        <title>Updated reference genomes for cyclostephanoid diatoms.</title>
        <authorList>
            <person name="Roberts W.R."/>
            <person name="Alverson A.J."/>
        </authorList>
    </citation>
    <scope>NUCLEOTIDE SEQUENCE [LARGE SCALE GENOMIC DNA]</scope>
    <source>
        <strain evidence="17 18">AJA228-03</strain>
    </source>
</reference>
<dbReference type="InterPro" id="IPR018799">
    <property type="entry name" value="TRAF3IP1"/>
</dbReference>
<dbReference type="CDD" id="cd02023">
    <property type="entry name" value="UMPK"/>
    <property type="match status" value="1"/>
</dbReference>
<dbReference type="AlphaFoldDB" id="A0ABD3RTQ3"/>
<dbReference type="InterPro" id="IPR027417">
    <property type="entry name" value="P-loop_NTPase"/>
</dbReference>
<evidence type="ECO:0000256" key="14">
    <source>
        <dbReference type="ARBA" id="ARBA00070492"/>
    </source>
</evidence>
<dbReference type="GO" id="GO:0004849">
    <property type="term" value="F:uridine kinase activity"/>
    <property type="evidence" value="ECO:0007669"/>
    <property type="project" value="UniProtKB-EC"/>
</dbReference>
<keyword evidence="5" id="KW-0963">Cytoplasm</keyword>
<dbReference type="InterPro" id="IPR006083">
    <property type="entry name" value="PRK/URK"/>
</dbReference>
<protein>
    <recommendedName>
        <fullName evidence="14">TRAF3-interacting protein 1</fullName>
        <ecNumber evidence="4">2.7.1.48</ecNumber>
    </recommendedName>
</protein>
<dbReference type="EC" id="2.7.1.48" evidence="4"/>
<evidence type="ECO:0000256" key="4">
    <source>
        <dbReference type="ARBA" id="ARBA00012137"/>
    </source>
</evidence>
<evidence type="ECO:0000313" key="17">
    <source>
        <dbReference type="EMBL" id="KAL3811455.1"/>
    </source>
</evidence>
<evidence type="ECO:0000256" key="13">
    <source>
        <dbReference type="ARBA" id="ARBA00043971"/>
    </source>
</evidence>
<proteinExistence type="inferred from homology"/>
<sequence>MAAEGMGDKEKPFIIGIAGGTGAGKTTFAQSIYAGFGGTGWVGRSDTETTHDGVVGSASEGDSFGSIAYLSHDHYYKDLAHLPMDERAKNNFDHPSSLDTDLLIHHLVELIEGRTVVVPRYDFKRHCRYQEGEIDDEGQRTGRIVESKRIILVEGILIFSVKALVQLMDLKIFVDAPSDIRLTRRIQRDAVERGRTLAEILNQYLATVRPMHDEFVEPSKYNADLILHSYDEDQGVSIKRMETAMRPNPPMDSLDIAIEETKKSLQPLFTKPTLTTKLLEKPPFRFIHDIVVATLNSTGFPHGFFTPEELDSSNFKDDKTAKVSFLNKLIHLVNVGNESAVDVSSLHIVAGLEPLNTNRLLTTFGRIALDETIDRNGLVQHCLNGKGIDGYHRKRNIPSPMLSKNPPPIEANKANDQKSLEERIKSCNDGVEQTRAMISVLVSKPKLTDALLAKPPFRFIHDIITEIGRSAQFDLCQIFSNDELISSNVTEKETKIIFLQKLITFLERCLDTNINVKPAKIVAGLDPERTRYLLQLFTVVATMKDLELRNSIRCEPRIEEPASVAIQVDKEEAANFFDRTPAQAKLTIEAGAIEVQPMVRDKGVASPNQESLGKSLQIIDSTPALTEAVAMEVQLKISDEAPFVPLPANLNARPTTARGPRPSIKAISVVRPVADIIKEQVGCQFEEVSVAILDVDQIKGCNDFVDQTQTMTFVADNKSIVKQIKGCNDGVDQAQKTISKSIYKPLPAQMSDINFESLARAIRDISHSTTFMAKHITSIPDNVEKLMKERRRWIAEL</sequence>
<keyword evidence="10" id="KW-0175">Coiled coil</keyword>
<dbReference type="GO" id="GO:0000166">
    <property type="term" value="F:nucleotide binding"/>
    <property type="evidence" value="ECO:0007669"/>
    <property type="project" value="UniProtKB-KW"/>
</dbReference>
<dbReference type="Gene3D" id="1.10.418.50">
    <property type="entry name" value="Microtubule-binding protein MIP-T3"/>
    <property type="match status" value="2"/>
</dbReference>
<comment type="subcellular location">
    <subcellularLocation>
        <location evidence="2">Cytoplasm</location>
        <location evidence="2">Cytoskeleton</location>
        <location evidence="2">Cilium axoneme</location>
    </subcellularLocation>
    <subcellularLocation>
        <location evidence="1">Cytoplasm</location>
        <location evidence="1">Cytoskeleton</location>
        <location evidence="1">Cilium basal body</location>
    </subcellularLocation>
</comment>